<dbReference type="InterPro" id="IPR017138">
    <property type="entry name" value="Asp_Glu_LeuTrfase"/>
</dbReference>
<dbReference type="NCBIfam" id="NF002346">
    <property type="entry name" value="PRK01305.2-3"/>
    <property type="match status" value="1"/>
</dbReference>
<feature type="domain" description="N-end aminoacyl transferase N-terminal" evidence="5">
    <location>
        <begin position="9"/>
        <end position="81"/>
    </location>
</feature>
<dbReference type="NCBIfam" id="NF002345">
    <property type="entry name" value="PRK01305.2-2"/>
    <property type="match status" value="1"/>
</dbReference>
<evidence type="ECO:0000313" key="8">
    <source>
        <dbReference type="Proteomes" id="UP000288361"/>
    </source>
</evidence>
<evidence type="ECO:0000313" key="7">
    <source>
        <dbReference type="EMBL" id="RUO67582.1"/>
    </source>
</evidence>
<dbReference type="HAMAP" id="MF_00689">
    <property type="entry name" value="Bpt"/>
    <property type="match status" value="1"/>
</dbReference>
<dbReference type="EC" id="2.3.2.29" evidence="4"/>
<evidence type="ECO:0000256" key="1">
    <source>
        <dbReference type="ARBA" id="ARBA00022490"/>
    </source>
</evidence>
<dbReference type="Pfam" id="PF04376">
    <property type="entry name" value="ATE_N"/>
    <property type="match status" value="1"/>
</dbReference>
<comment type="catalytic activity">
    <reaction evidence="4">
        <text>N-terminal L-glutamyl-[protein] + L-leucyl-tRNA(Leu) = N-terminal L-leucyl-L-glutamyl-[protein] + tRNA(Leu) + H(+)</text>
        <dbReference type="Rhea" id="RHEA:50412"/>
        <dbReference type="Rhea" id="RHEA-COMP:9613"/>
        <dbReference type="Rhea" id="RHEA-COMP:9622"/>
        <dbReference type="Rhea" id="RHEA-COMP:12664"/>
        <dbReference type="Rhea" id="RHEA-COMP:12668"/>
        <dbReference type="ChEBI" id="CHEBI:15378"/>
        <dbReference type="ChEBI" id="CHEBI:64721"/>
        <dbReference type="ChEBI" id="CHEBI:78442"/>
        <dbReference type="ChEBI" id="CHEBI:78494"/>
        <dbReference type="ChEBI" id="CHEBI:133041"/>
        <dbReference type="EC" id="2.3.2.29"/>
    </reaction>
</comment>
<dbReference type="Proteomes" id="UP000288361">
    <property type="component" value="Unassembled WGS sequence"/>
</dbReference>
<organism evidence="7 8">
    <name type="scientific">Idiomarina piscisalsi</name>
    <dbReference type="NCBI Taxonomy" id="1096243"/>
    <lineage>
        <taxon>Bacteria</taxon>
        <taxon>Pseudomonadati</taxon>
        <taxon>Pseudomonadota</taxon>
        <taxon>Gammaproteobacteria</taxon>
        <taxon>Alteromonadales</taxon>
        <taxon>Idiomarinaceae</taxon>
        <taxon>Idiomarina</taxon>
    </lineage>
</organism>
<dbReference type="NCBIfam" id="NF002342">
    <property type="entry name" value="PRK01305.1-3"/>
    <property type="match status" value="1"/>
</dbReference>
<dbReference type="GO" id="GO:0005737">
    <property type="term" value="C:cytoplasm"/>
    <property type="evidence" value="ECO:0007669"/>
    <property type="project" value="UniProtKB-SubCell"/>
</dbReference>
<dbReference type="GO" id="GO:0008914">
    <property type="term" value="F:leucyl-tRNA--protein transferase activity"/>
    <property type="evidence" value="ECO:0007669"/>
    <property type="project" value="UniProtKB-UniRule"/>
</dbReference>
<dbReference type="InterPro" id="IPR016181">
    <property type="entry name" value="Acyl_CoA_acyltransferase"/>
</dbReference>
<dbReference type="AlphaFoldDB" id="A0A432YWA1"/>
<dbReference type="GO" id="GO:0004057">
    <property type="term" value="F:arginyl-tRNA--protein transferase activity"/>
    <property type="evidence" value="ECO:0007669"/>
    <property type="project" value="InterPro"/>
</dbReference>
<dbReference type="PIRSF" id="PIRSF037208">
    <property type="entry name" value="ATE_pro_prd"/>
    <property type="match status" value="1"/>
</dbReference>
<sequence>MQFGLTRESHCNYLSGKQERLIVAVPEDHQRLTPEAYEYFMANGFRRSHNDVYRPHCRLCSACESLRVIVNEFVASKNQKRIANKNKDLSLNVVLEPTEEHSRLFCEFIEQRHSDGEMYPPDPANFWRWVSCDWMTPLILEWRDNDENLLAVSVADQTPHALSAVYTFFDPAAHKRSLGTYAILQLIEYSRQQELEYLYLGYQIDACNKMNYKTRFAPYERLVGNHWKKALKSHTL</sequence>
<comment type="catalytic activity">
    <reaction evidence="4">
        <text>N-terminal L-aspartyl-[protein] + L-leucyl-tRNA(Leu) = N-terminal L-leucyl-L-aspartyl-[protein] + tRNA(Leu) + H(+)</text>
        <dbReference type="Rhea" id="RHEA:50420"/>
        <dbReference type="Rhea" id="RHEA-COMP:9613"/>
        <dbReference type="Rhea" id="RHEA-COMP:9622"/>
        <dbReference type="Rhea" id="RHEA-COMP:12669"/>
        <dbReference type="Rhea" id="RHEA-COMP:12674"/>
        <dbReference type="ChEBI" id="CHEBI:15378"/>
        <dbReference type="ChEBI" id="CHEBI:64720"/>
        <dbReference type="ChEBI" id="CHEBI:78442"/>
        <dbReference type="ChEBI" id="CHEBI:78494"/>
        <dbReference type="ChEBI" id="CHEBI:133042"/>
        <dbReference type="EC" id="2.3.2.29"/>
    </reaction>
</comment>
<dbReference type="InterPro" id="IPR030700">
    <property type="entry name" value="N-end_Aminoacyl_Trfase"/>
</dbReference>
<reference evidence="7 8" key="1">
    <citation type="journal article" date="2011" name="Front. Microbiol.">
        <title>Genomic signatures of strain selection and enhancement in Bacillus atrophaeus var. globigii, a historical biowarfare simulant.</title>
        <authorList>
            <person name="Gibbons H.S."/>
            <person name="Broomall S.M."/>
            <person name="McNew L.A."/>
            <person name="Daligault H."/>
            <person name="Chapman C."/>
            <person name="Bruce D."/>
            <person name="Karavis M."/>
            <person name="Krepps M."/>
            <person name="McGregor P.A."/>
            <person name="Hong C."/>
            <person name="Park K.H."/>
            <person name="Akmal A."/>
            <person name="Feldman A."/>
            <person name="Lin J.S."/>
            <person name="Chang W.E."/>
            <person name="Higgs B.W."/>
            <person name="Demirev P."/>
            <person name="Lindquist J."/>
            <person name="Liem A."/>
            <person name="Fochler E."/>
            <person name="Read T.D."/>
            <person name="Tapia R."/>
            <person name="Johnson S."/>
            <person name="Bishop-Lilly K.A."/>
            <person name="Detter C."/>
            <person name="Han C."/>
            <person name="Sozhamannan S."/>
            <person name="Rosenzweig C.N."/>
            <person name="Skowronski E.W."/>
        </authorList>
    </citation>
    <scope>NUCLEOTIDE SEQUENCE [LARGE SCALE GENOMIC DNA]</scope>
    <source>
        <strain evidence="7 8">TPS4-2</strain>
    </source>
</reference>
<comment type="function">
    <text evidence="4">Functions in the N-end rule pathway of protein degradation where it conjugates Leu from its aminoacyl-tRNA to the N-termini of proteins containing an N-terminal aspartate or glutamate.</text>
</comment>
<comment type="similarity">
    <text evidence="4">Belongs to the R-transferase family. Bpt subfamily.</text>
</comment>
<evidence type="ECO:0000259" key="5">
    <source>
        <dbReference type="Pfam" id="PF04376"/>
    </source>
</evidence>
<dbReference type="GO" id="GO:0071596">
    <property type="term" value="P:ubiquitin-dependent protein catabolic process via the N-end rule pathway"/>
    <property type="evidence" value="ECO:0007669"/>
    <property type="project" value="InterPro"/>
</dbReference>
<dbReference type="Pfam" id="PF04377">
    <property type="entry name" value="ATE_C"/>
    <property type="match status" value="1"/>
</dbReference>
<dbReference type="PANTHER" id="PTHR21367">
    <property type="entry name" value="ARGININE-TRNA-PROTEIN TRANSFERASE 1"/>
    <property type="match status" value="1"/>
</dbReference>
<evidence type="ECO:0000259" key="6">
    <source>
        <dbReference type="Pfam" id="PF04377"/>
    </source>
</evidence>
<evidence type="ECO:0000256" key="3">
    <source>
        <dbReference type="ARBA" id="ARBA00023315"/>
    </source>
</evidence>
<dbReference type="RefSeq" id="WP_126751243.1">
    <property type="nucleotide sequence ID" value="NZ_JBHUMT010000016.1"/>
</dbReference>
<keyword evidence="2 4" id="KW-0808">Transferase</keyword>
<keyword evidence="3 4" id="KW-0012">Acyltransferase</keyword>
<proteinExistence type="inferred from homology"/>
<comment type="subcellular location">
    <subcellularLocation>
        <location evidence="4">Cytoplasm</location>
    </subcellularLocation>
</comment>
<evidence type="ECO:0000256" key="4">
    <source>
        <dbReference type="HAMAP-Rule" id="MF_00689"/>
    </source>
</evidence>
<feature type="domain" description="N-end rule aminoacyl transferase C-terminal" evidence="6">
    <location>
        <begin position="100"/>
        <end position="222"/>
    </location>
</feature>
<gene>
    <name evidence="4" type="primary">bpt</name>
    <name evidence="7" type="ORF">CWI73_01575</name>
</gene>
<name>A0A432YWA1_9GAMM</name>
<accession>A0A432YWA1</accession>
<dbReference type="PANTHER" id="PTHR21367:SF1">
    <property type="entry name" value="ARGINYL-TRNA--PROTEIN TRANSFERASE 1"/>
    <property type="match status" value="1"/>
</dbReference>
<evidence type="ECO:0000256" key="2">
    <source>
        <dbReference type="ARBA" id="ARBA00022679"/>
    </source>
</evidence>
<protein>
    <recommendedName>
        <fullName evidence="4">Aspartate/glutamate leucyltransferase</fullName>
        <ecNumber evidence="4">2.3.2.29</ecNumber>
    </recommendedName>
</protein>
<dbReference type="EMBL" id="PIQA01000001">
    <property type="protein sequence ID" value="RUO67582.1"/>
    <property type="molecule type" value="Genomic_DNA"/>
</dbReference>
<dbReference type="SUPFAM" id="SSF55729">
    <property type="entry name" value="Acyl-CoA N-acyltransferases (Nat)"/>
    <property type="match status" value="1"/>
</dbReference>
<dbReference type="InterPro" id="IPR007471">
    <property type="entry name" value="N-end_Aminoacyl_Trfase_N"/>
</dbReference>
<dbReference type="InterPro" id="IPR007472">
    <property type="entry name" value="N-end_Aminoacyl_Trfase_C"/>
</dbReference>
<keyword evidence="1 4" id="KW-0963">Cytoplasm</keyword>
<comment type="caution">
    <text evidence="7">The sequence shown here is derived from an EMBL/GenBank/DDBJ whole genome shotgun (WGS) entry which is preliminary data.</text>
</comment>